<feature type="transmembrane region" description="Helical" evidence="10">
    <location>
        <begin position="185"/>
        <end position="207"/>
    </location>
</feature>
<protein>
    <recommendedName>
        <fullName evidence="11">Molybdenum transport system permease</fullName>
    </recommendedName>
</protein>
<comment type="function">
    <text evidence="9">Part of the ABC transporter complex CysAWTP (TC 3.A.1.6.1) involved in sulfate/thiosulfate import. Probably responsible for the translocation of the substrate across the membrane.</text>
</comment>
<evidence type="ECO:0000256" key="4">
    <source>
        <dbReference type="ARBA" id="ARBA00022505"/>
    </source>
</evidence>
<comment type="function">
    <text evidence="11">Part of the binding-protein-dependent transport system for molybdenum; probably responsible for the translocation of the substrate across the membrane.</text>
</comment>
<feature type="domain" description="ABC transmembrane type-1" evidence="12">
    <location>
        <begin position="61"/>
        <end position="263"/>
    </location>
</feature>
<keyword evidence="14" id="KW-1185">Reference proteome</keyword>
<dbReference type="NCBIfam" id="TIGR01581">
    <property type="entry name" value="Mo_ABC_porter"/>
    <property type="match status" value="1"/>
</dbReference>
<dbReference type="Pfam" id="PF00528">
    <property type="entry name" value="BPD_transp_1"/>
    <property type="match status" value="1"/>
</dbReference>
<keyword evidence="6 10" id="KW-1133">Transmembrane helix</keyword>
<dbReference type="NCBIfam" id="TIGR02141">
    <property type="entry name" value="modB_ABC"/>
    <property type="match status" value="1"/>
</dbReference>
<dbReference type="InterPro" id="IPR011867">
    <property type="entry name" value="ModB_ABC"/>
</dbReference>
<feature type="transmembrane region" description="Helical" evidence="10">
    <location>
        <begin position="21"/>
        <end position="41"/>
    </location>
</feature>
<feature type="transmembrane region" description="Helical" evidence="10">
    <location>
        <begin position="99"/>
        <end position="121"/>
    </location>
</feature>
<evidence type="ECO:0000259" key="12">
    <source>
        <dbReference type="PROSITE" id="PS50928"/>
    </source>
</evidence>
<dbReference type="InterPro" id="IPR000515">
    <property type="entry name" value="MetI-like"/>
</dbReference>
<feature type="transmembrane region" description="Helical" evidence="10">
    <location>
        <begin position="61"/>
        <end position="87"/>
    </location>
</feature>
<dbReference type="AlphaFoldDB" id="A0A2A6RD62"/>
<dbReference type="Proteomes" id="UP000220527">
    <property type="component" value="Unassembled WGS sequence"/>
</dbReference>
<evidence type="ECO:0000256" key="2">
    <source>
        <dbReference type="ARBA" id="ARBA00011779"/>
    </source>
</evidence>
<dbReference type="InterPro" id="IPR005667">
    <property type="entry name" value="Sulph_transpt2"/>
</dbReference>
<dbReference type="PROSITE" id="PS50928">
    <property type="entry name" value="ABC_TM1"/>
    <property type="match status" value="1"/>
</dbReference>
<comment type="subcellular location">
    <subcellularLocation>
        <location evidence="10">Cell membrane</location>
        <topology evidence="10">Multi-pass membrane protein</topology>
    </subcellularLocation>
    <subcellularLocation>
        <location evidence="1">Membrane</location>
        <topology evidence="1">Multi-pass membrane protein</topology>
    </subcellularLocation>
</comment>
<dbReference type="OrthoDB" id="9795403at2"/>
<accession>A0A2A6RD62</accession>
<proteinExistence type="inferred from homology"/>
<feature type="transmembrane region" description="Helical" evidence="10">
    <location>
        <begin position="133"/>
        <end position="157"/>
    </location>
</feature>
<evidence type="ECO:0000256" key="6">
    <source>
        <dbReference type="ARBA" id="ARBA00022989"/>
    </source>
</evidence>
<keyword evidence="3 10" id="KW-0813">Transport</keyword>
<dbReference type="InterPro" id="IPR006469">
    <property type="entry name" value="NifC_ABC_porter"/>
</dbReference>
<keyword evidence="5 10" id="KW-0812">Transmembrane</keyword>
<name>A0A2A6RD62_9CHLR</name>
<dbReference type="PANTHER" id="PTHR30406">
    <property type="entry name" value="SULFATE TRANSPORT SYSTEM PERMEASE PROTEIN"/>
    <property type="match status" value="1"/>
</dbReference>
<evidence type="ECO:0000256" key="9">
    <source>
        <dbReference type="ARBA" id="ARBA00025323"/>
    </source>
</evidence>
<comment type="subunit">
    <text evidence="2">The complex is composed of two ATP-binding proteins (CysA), two transmembrane proteins (CysT and CysW) and a solute-binding protein (CysP).</text>
</comment>
<dbReference type="GO" id="GO:0005886">
    <property type="term" value="C:plasma membrane"/>
    <property type="evidence" value="ECO:0007669"/>
    <property type="project" value="UniProtKB-SubCell"/>
</dbReference>
<feature type="transmembrane region" description="Helical" evidence="10">
    <location>
        <begin position="245"/>
        <end position="267"/>
    </location>
</feature>
<organism evidence="13 14">
    <name type="scientific">Candidatus Viridilinea mediisalina</name>
    <dbReference type="NCBI Taxonomy" id="2024553"/>
    <lineage>
        <taxon>Bacteria</taxon>
        <taxon>Bacillati</taxon>
        <taxon>Chloroflexota</taxon>
        <taxon>Chloroflexia</taxon>
        <taxon>Chloroflexales</taxon>
        <taxon>Chloroflexineae</taxon>
        <taxon>Oscillochloridaceae</taxon>
        <taxon>Candidatus Viridilinea</taxon>
    </lineage>
</organism>
<dbReference type="EMBL" id="NQWI01000213">
    <property type="protein sequence ID" value="PDV99636.1"/>
    <property type="molecule type" value="Genomic_DNA"/>
</dbReference>
<comment type="similarity">
    <text evidence="11">Belongs to the binding-protein-dependent transport system permease family. CysTW subfamily.</text>
</comment>
<evidence type="ECO:0000313" key="14">
    <source>
        <dbReference type="Proteomes" id="UP000220527"/>
    </source>
</evidence>
<reference evidence="14" key="1">
    <citation type="submission" date="2017-08" db="EMBL/GenBank/DDBJ databases">
        <authorList>
            <person name="Grouzdev D.S."/>
            <person name="Gaisin V.A."/>
            <person name="Rysina M.S."/>
            <person name="Gorlenko V.M."/>
        </authorList>
    </citation>
    <scope>NUCLEOTIDE SEQUENCE [LARGE SCALE GENOMIC DNA]</scope>
    <source>
        <strain evidence="14">Kir15-3F</strain>
    </source>
</reference>
<evidence type="ECO:0000256" key="3">
    <source>
        <dbReference type="ARBA" id="ARBA00022448"/>
    </source>
</evidence>
<evidence type="ECO:0000256" key="8">
    <source>
        <dbReference type="ARBA" id="ARBA00023136"/>
    </source>
</evidence>
<sequence>MASNRVYSKRQRGSIIEMLPLWVLALPILVLIGAPLLAIVLRVDLSMLVVNLTHHVTLQAISLSLLTSLISTGLTFCFGLPLAFLLARSNFRGRMIVDTLIDLPMILPPAVAGIALLIAFGRRGIIGAHLAELGITIAFTQVAVVMAQTFVAAPYFVKAAAAGLRGVERELEHAAELDGANRPQVFFYITLPLCWPVVLSGLVMSWARALGEFGATIIFAGNLVGRTQTMPLAIYLGFERDLQLALVLALVFLGFSFGVLLLVKGLLGQRV</sequence>
<dbReference type="CDD" id="cd06261">
    <property type="entry name" value="TM_PBP2"/>
    <property type="match status" value="1"/>
</dbReference>
<dbReference type="SUPFAM" id="SSF161098">
    <property type="entry name" value="MetI-like"/>
    <property type="match status" value="1"/>
</dbReference>
<keyword evidence="8 10" id="KW-0472">Membrane</keyword>
<evidence type="ECO:0000256" key="10">
    <source>
        <dbReference type="RuleBase" id="RU363032"/>
    </source>
</evidence>
<evidence type="ECO:0000256" key="11">
    <source>
        <dbReference type="RuleBase" id="RU365097"/>
    </source>
</evidence>
<dbReference type="GO" id="GO:0015098">
    <property type="term" value="F:molybdate ion transmembrane transporter activity"/>
    <property type="evidence" value="ECO:0007669"/>
    <property type="project" value="UniProtKB-UniRule"/>
</dbReference>
<evidence type="ECO:0000313" key="13">
    <source>
        <dbReference type="EMBL" id="PDV99636.1"/>
    </source>
</evidence>
<dbReference type="Gene3D" id="1.10.3720.10">
    <property type="entry name" value="MetI-like"/>
    <property type="match status" value="1"/>
</dbReference>
<evidence type="ECO:0000256" key="1">
    <source>
        <dbReference type="ARBA" id="ARBA00004141"/>
    </source>
</evidence>
<dbReference type="GO" id="GO:0015419">
    <property type="term" value="F:ABC-type sulfate transporter activity"/>
    <property type="evidence" value="ECO:0007669"/>
    <property type="project" value="InterPro"/>
</dbReference>
<dbReference type="PANTHER" id="PTHR30406:SF8">
    <property type="entry name" value="SULFATE TRANSPORT SYSTEM PERMEASE PROTEIN CYST"/>
    <property type="match status" value="1"/>
</dbReference>
<keyword evidence="4 11" id="KW-0500">Molybdenum</keyword>
<comment type="caution">
    <text evidence="13">The sequence shown here is derived from an EMBL/GenBank/DDBJ whole genome shotgun (WGS) entry which is preliminary data.</text>
</comment>
<keyword evidence="7" id="KW-0764">Sulfate transport</keyword>
<evidence type="ECO:0000256" key="5">
    <source>
        <dbReference type="ARBA" id="ARBA00022692"/>
    </source>
</evidence>
<dbReference type="InterPro" id="IPR035906">
    <property type="entry name" value="MetI-like_sf"/>
</dbReference>
<evidence type="ECO:0000256" key="7">
    <source>
        <dbReference type="ARBA" id="ARBA00023032"/>
    </source>
</evidence>
<gene>
    <name evidence="13" type="primary">modB</name>
    <name evidence="13" type="ORF">CJ255_21355</name>
</gene>
<keyword evidence="11" id="KW-1003">Cell membrane</keyword>